<proteinExistence type="predicted"/>
<feature type="transmembrane region" description="Helical" evidence="1">
    <location>
        <begin position="68"/>
        <end position="85"/>
    </location>
</feature>
<evidence type="ECO:0000313" key="3">
    <source>
        <dbReference type="Proteomes" id="UP001164653"/>
    </source>
</evidence>
<protein>
    <recommendedName>
        <fullName evidence="4">DUF4760 domain-containing protein</fullName>
    </recommendedName>
</protein>
<accession>A0A9E8NCM5</accession>
<keyword evidence="1" id="KW-0812">Transmembrane</keyword>
<gene>
    <name evidence="2" type="ORF">ON006_00925</name>
</gene>
<feature type="transmembrane region" description="Helical" evidence="1">
    <location>
        <begin position="27"/>
        <end position="48"/>
    </location>
</feature>
<organism evidence="2 3">
    <name type="scientific">Dyadobacter pollutisoli</name>
    <dbReference type="NCBI Taxonomy" id="2910158"/>
    <lineage>
        <taxon>Bacteria</taxon>
        <taxon>Pseudomonadati</taxon>
        <taxon>Bacteroidota</taxon>
        <taxon>Cytophagia</taxon>
        <taxon>Cytophagales</taxon>
        <taxon>Spirosomataceae</taxon>
        <taxon>Dyadobacter</taxon>
    </lineage>
</organism>
<dbReference type="KEGG" id="dpf:ON006_00925"/>
<keyword evidence="1" id="KW-0472">Membrane</keyword>
<evidence type="ECO:0008006" key="4">
    <source>
        <dbReference type="Google" id="ProtNLM"/>
    </source>
</evidence>
<sequence>MSIKSIDPQKSKINQLIKFGMPKFHPLAIYVTALFFSIASLIVVYLYRHELNLSKNKLSFLIGSVKDIFQIIFFIVVGCVTILTYKQARKTLFTPIRTEIFKMQIKSFEEILAFFQSKTETDFSHQFDFNFIVSGNARLMFNDFVSTFYEKEIKINEDTLKELYSQFSGAVVTGKYMEENFHSPEYYEKIKPQERIEINNPALLLDKWRRYDFGQIHFSKKYYDEMQKLNTLIASPLLPVPLKNKLVEFESKVGENLWLVGKILTKIAQELPERFPNAKSLENLDLSGIWNKYNHESKPLEPSAKEILVYIRQYLKIETLVD</sequence>
<dbReference type="EMBL" id="CP112998">
    <property type="protein sequence ID" value="WAC12531.1"/>
    <property type="molecule type" value="Genomic_DNA"/>
</dbReference>
<evidence type="ECO:0000256" key="1">
    <source>
        <dbReference type="SAM" id="Phobius"/>
    </source>
</evidence>
<evidence type="ECO:0000313" key="2">
    <source>
        <dbReference type="EMBL" id="WAC12531.1"/>
    </source>
</evidence>
<keyword evidence="3" id="KW-1185">Reference proteome</keyword>
<keyword evidence="1" id="KW-1133">Transmembrane helix</keyword>
<reference evidence="2" key="1">
    <citation type="submission" date="2022-11" db="EMBL/GenBank/DDBJ databases">
        <title>Dyadobacter pollutisoli sp. nov., isolated from plastic dumped soil.</title>
        <authorList>
            <person name="Kim J.M."/>
            <person name="Kim K.R."/>
            <person name="Lee J.K."/>
            <person name="Hao L."/>
            <person name="Jeon C.O."/>
        </authorList>
    </citation>
    <scope>NUCLEOTIDE SEQUENCE</scope>
    <source>
        <strain evidence="2">U1</strain>
    </source>
</reference>
<dbReference type="Proteomes" id="UP001164653">
    <property type="component" value="Chromosome"/>
</dbReference>
<name>A0A9E8NCM5_9BACT</name>
<dbReference type="AlphaFoldDB" id="A0A9E8NCM5"/>
<dbReference type="RefSeq" id="WP_244823231.1">
    <property type="nucleotide sequence ID" value="NZ_CP112998.1"/>
</dbReference>